<comment type="function">
    <text evidence="7">Flavin prenyltransferase that catalyzes the synthesis of the prenylated FMN cofactor (prenyl-FMN) for 4-hydroxy-3-polyprenylbenzoic acid decarboxylase UbiD. The prenyltransferase is metal-independent and links a dimethylallyl moiety from dimethylallyl monophosphate (DMAP) to the flavin N5 and C6 atoms of FMN.</text>
</comment>
<comment type="caution">
    <text evidence="7">Lacks conserved residue(s) required for the propagation of feature annotation.</text>
</comment>
<evidence type="ECO:0000256" key="2">
    <source>
        <dbReference type="ARBA" id="ARBA00022630"/>
    </source>
</evidence>
<dbReference type="STRING" id="76114.ebA5680"/>
<dbReference type="SUPFAM" id="SSF52507">
    <property type="entry name" value="Homo-oligomeric flavin-containing Cys decarboxylases, HFCD"/>
    <property type="match status" value="1"/>
</dbReference>
<dbReference type="InterPro" id="IPR036551">
    <property type="entry name" value="Flavin_trans-like"/>
</dbReference>
<reference evidence="9 10" key="1">
    <citation type="journal article" date="2005" name="Arch. Microbiol.">
        <title>The genome sequence of an anaerobic aromatic-degrading denitrifying bacterium, strain EbN1.</title>
        <authorList>
            <person name="Rabus R."/>
            <person name="Kube M."/>
            <person name="Heider J."/>
            <person name="Beck A."/>
            <person name="Heitmann K."/>
            <person name="Widdel F."/>
            <person name="Reinhardt R."/>
        </authorList>
    </citation>
    <scope>NUCLEOTIDE SEQUENCE [LARGE SCALE GENOMIC DNA]</scope>
    <source>
        <strain evidence="9 10">EbN1</strain>
    </source>
</reference>
<feature type="binding site" evidence="7">
    <location>
        <begin position="10"/>
        <end position="12"/>
    </location>
    <ligand>
        <name>FMN</name>
        <dbReference type="ChEBI" id="CHEBI:58210"/>
    </ligand>
</feature>
<feature type="binding site" evidence="7">
    <location>
        <position position="169"/>
    </location>
    <ligand>
        <name>dimethylallyl phosphate</name>
        <dbReference type="ChEBI" id="CHEBI:88052"/>
    </ligand>
</feature>
<feature type="binding site" evidence="7">
    <location>
        <begin position="88"/>
        <end position="91"/>
    </location>
    <ligand>
        <name>FMN</name>
        <dbReference type="ChEBI" id="CHEBI:58210"/>
    </ligand>
</feature>
<feature type="domain" description="Flavoprotein" evidence="8">
    <location>
        <begin position="3"/>
        <end position="173"/>
    </location>
</feature>
<evidence type="ECO:0000313" key="9">
    <source>
        <dbReference type="EMBL" id="CAI09354.1"/>
    </source>
</evidence>
<dbReference type="Pfam" id="PF02441">
    <property type="entry name" value="Flavoprotein"/>
    <property type="match status" value="1"/>
</dbReference>
<dbReference type="HOGENOM" id="CLU_074522_0_1_4"/>
<evidence type="ECO:0000256" key="6">
    <source>
        <dbReference type="ARBA" id="ARBA00060793"/>
    </source>
</evidence>
<feature type="binding site" evidence="7">
    <location>
        <position position="153"/>
    </location>
    <ligand>
        <name>dimethylallyl phosphate</name>
        <dbReference type="ChEBI" id="CHEBI:88052"/>
    </ligand>
</feature>
<protein>
    <recommendedName>
        <fullName evidence="7">Flavin prenyltransferase UbiX</fullName>
        <ecNumber evidence="7">2.5.1.129</ecNumber>
    </recommendedName>
</protein>
<gene>
    <name evidence="7 9" type="primary">ubiX</name>
    <name evidence="9" type="ORF">ebA5680</name>
</gene>
<dbReference type="InterPro" id="IPR003382">
    <property type="entry name" value="Flavoprotein"/>
</dbReference>
<dbReference type="GO" id="GO:0106141">
    <property type="term" value="F:flavin prenyltransferase activity"/>
    <property type="evidence" value="ECO:0007669"/>
    <property type="project" value="UniProtKB-EC"/>
</dbReference>
<keyword evidence="2 7" id="KW-0285">Flavoprotein</keyword>
<evidence type="ECO:0000256" key="4">
    <source>
        <dbReference type="ARBA" id="ARBA00022679"/>
    </source>
</evidence>
<accession>Q5P010</accession>
<dbReference type="GO" id="GO:0016831">
    <property type="term" value="F:carboxy-lyase activity"/>
    <property type="evidence" value="ECO:0007669"/>
    <property type="project" value="TreeGrafter"/>
</dbReference>
<keyword evidence="3 7" id="KW-0288">FMN</keyword>
<dbReference type="HAMAP" id="MF_01984">
    <property type="entry name" value="ubiX_pad"/>
    <property type="match status" value="1"/>
</dbReference>
<organism evidence="9 10">
    <name type="scientific">Aromatoleum aromaticum (strain DSM 19018 / LMG 30748 / EbN1)</name>
    <name type="common">Azoarcus sp. (strain EbN1)</name>
    <dbReference type="NCBI Taxonomy" id="76114"/>
    <lineage>
        <taxon>Bacteria</taxon>
        <taxon>Pseudomonadati</taxon>
        <taxon>Pseudomonadota</taxon>
        <taxon>Betaproteobacteria</taxon>
        <taxon>Rhodocyclales</taxon>
        <taxon>Rhodocyclaceae</taxon>
        <taxon>Aromatoleum</taxon>
    </lineage>
</organism>
<proteinExistence type="inferred from homology"/>
<keyword evidence="4 7" id="KW-0808">Transferase</keyword>
<name>Q5P010_AROAE</name>
<feature type="binding site" evidence="7">
    <location>
        <position position="123"/>
    </location>
    <ligand>
        <name>FMN</name>
        <dbReference type="ChEBI" id="CHEBI:58210"/>
    </ligand>
</feature>
<dbReference type="EMBL" id="CR555306">
    <property type="protein sequence ID" value="CAI09354.1"/>
    <property type="molecule type" value="Genomic_DNA"/>
</dbReference>
<dbReference type="RefSeq" id="WP_011239019.1">
    <property type="nucleotide sequence ID" value="NC_006513.1"/>
</dbReference>
<dbReference type="KEGG" id="eba:ebA5680"/>
<feature type="binding site" evidence="7">
    <location>
        <position position="37"/>
    </location>
    <ligand>
        <name>FMN</name>
        <dbReference type="ChEBI" id="CHEBI:58210"/>
    </ligand>
</feature>
<dbReference type="NCBIfam" id="NF004685">
    <property type="entry name" value="PRK06029.1"/>
    <property type="match status" value="1"/>
</dbReference>
<sequence>MRRLIIGISGASGAIYGIRALQALADVQEVETHLVLSPSAKRTIIEETDWTVEKVEALADVVHTHRDIGAAISSGSFRTAGMLIAPCSIKTLSGLVASYNDNLLTRAADVCLKERRRLVLLVRETPLHLGHIEMLAQATRYGAVVLPPVPAFYNRPQTIDDIVNQSVGKALDQFEIPHHLFKRWKEPVAEEAATKLKVAV</sequence>
<evidence type="ECO:0000256" key="5">
    <source>
        <dbReference type="ARBA" id="ARBA00050612"/>
    </source>
</evidence>
<evidence type="ECO:0000256" key="1">
    <source>
        <dbReference type="ARBA" id="ARBA00022602"/>
    </source>
</evidence>
<keyword evidence="10" id="KW-1185">Reference proteome</keyword>
<dbReference type="InterPro" id="IPR004507">
    <property type="entry name" value="UbiX-like"/>
</dbReference>
<dbReference type="FunFam" id="3.40.50.1950:FF:000001">
    <property type="entry name" value="Flavin prenyltransferase UbiX"/>
    <property type="match status" value="1"/>
</dbReference>
<dbReference type="Proteomes" id="UP000006552">
    <property type="component" value="Chromosome"/>
</dbReference>
<evidence type="ECO:0000256" key="3">
    <source>
        <dbReference type="ARBA" id="ARBA00022643"/>
    </source>
</evidence>
<comment type="similarity">
    <text evidence="6 7">Belongs to the UbiX/PAD1 family.</text>
</comment>
<dbReference type="EC" id="2.5.1.129" evidence="7"/>
<dbReference type="AlphaFoldDB" id="Q5P010"/>
<dbReference type="PANTHER" id="PTHR43374">
    <property type="entry name" value="FLAVIN PRENYLTRANSFERASE"/>
    <property type="match status" value="1"/>
</dbReference>
<dbReference type="eggNOG" id="COG0163">
    <property type="taxonomic scope" value="Bacteria"/>
</dbReference>
<keyword evidence="1 7" id="KW-0637">Prenyltransferase</keyword>
<evidence type="ECO:0000256" key="7">
    <source>
        <dbReference type="HAMAP-Rule" id="MF_01984"/>
    </source>
</evidence>
<evidence type="ECO:0000259" key="8">
    <source>
        <dbReference type="Pfam" id="PF02441"/>
    </source>
</evidence>
<dbReference type="OrthoDB" id="9781577at2"/>
<dbReference type="PANTHER" id="PTHR43374:SF1">
    <property type="entry name" value="FLAVIN PRENYLTRANSFERASE PAD1, MITOCHONDRIAL"/>
    <property type="match status" value="1"/>
</dbReference>
<comment type="catalytic activity">
    <reaction evidence="5 7">
        <text>dimethylallyl phosphate + FMNH2 = prenylated FMNH2 + phosphate</text>
        <dbReference type="Rhea" id="RHEA:37743"/>
        <dbReference type="ChEBI" id="CHEBI:43474"/>
        <dbReference type="ChEBI" id="CHEBI:57618"/>
        <dbReference type="ChEBI" id="CHEBI:87467"/>
        <dbReference type="ChEBI" id="CHEBI:88052"/>
        <dbReference type="EC" id="2.5.1.129"/>
    </reaction>
</comment>
<dbReference type="NCBIfam" id="TIGR00421">
    <property type="entry name" value="ubiX_pad"/>
    <property type="match status" value="1"/>
</dbReference>
<evidence type="ECO:0000313" key="10">
    <source>
        <dbReference type="Proteomes" id="UP000006552"/>
    </source>
</evidence>
<dbReference type="Gene3D" id="3.40.50.1950">
    <property type="entry name" value="Flavin prenyltransferase-like"/>
    <property type="match status" value="1"/>
</dbReference>